<evidence type="ECO:0000256" key="2">
    <source>
        <dbReference type="SAM" id="Phobius"/>
    </source>
</evidence>
<gene>
    <name evidence="7" type="ORF">GCM10011572_52180</name>
</gene>
<keyword evidence="2" id="KW-1133">Transmembrane helix</keyword>
<comment type="caution">
    <text evidence="7">The sequence shown here is derived from an EMBL/GenBank/DDBJ whole genome shotgun (WGS) entry which is preliminary data.</text>
</comment>
<accession>A0ABQ1LHE9</accession>
<dbReference type="InterPro" id="IPR010623">
    <property type="entry name" value="IcmF_C"/>
</dbReference>
<dbReference type="Gene3D" id="3.40.50.300">
    <property type="entry name" value="P-loop containing nucleotide triphosphate hydrolases"/>
    <property type="match status" value="1"/>
</dbReference>
<evidence type="ECO:0000259" key="4">
    <source>
        <dbReference type="Pfam" id="PF06761"/>
    </source>
</evidence>
<dbReference type="NCBIfam" id="TIGR03348">
    <property type="entry name" value="VI_IcmF"/>
    <property type="match status" value="1"/>
</dbReference>
<feature type="transmembrane region" description="Helical" evidence="2">
    <location>
        <begin position="437"/>
        <end position="459"/>
    </location>
</feature>
<dbReference type="SUPFAM" id="SSF52540">
    <property type="entry name" value="P-loop containing nucleoside triphosphate hydrolases"/>
    <property type="match status" value="1"/>
</dbReference>
<dbReference type="InterPro" id="IPR027417">
    <property type="entry name" value="P-loop_NTPase"/>
</dbReference>
<feature type="domain" description="IcmF-related" evidence="4">
    <location>
        <begin position="491"/>
        <end position="840"/>
    </location>
</feature>
<keyword evidence="2" id="KW-0812">Transmembrane</keyword>
<dbReference type="InterPro" id="IPR009612">
    <property type="entry name" value="IcmF-rel"/>
</dbReference>
<dbReference type="Pfam" id="PF06761">
    <property type="entry name" value="IcmF-related"/>
    <property type="match status" value="1"/>
</dbReference>
<feature type="transmembrane region" description="Helical" evidence="2">
    <location>
        <begin position="12"/>
        <end position="34"/>
    </location>
</feature>
<reference evidence="8" key="1">
    <citation type="journal article" date="2019" name="Int. J. Syst. Evol. Microbiol.">
        <title>The Global Catalogue of Microorganisms (GCM) 10K type strain sequencing project: providing services to taxonomists for standard genome sequencing and annotation.</title>
        <authorList>
            <consortium name="The Broad Institute Genomics Platform"/>
            <consortium name="The Broad Institute Genome Sequencing Center for Infectious Disease"/>
            <person name="Wu L."/>
            <person name="Ma J."/>
        </authorList>
    </citation>
    <scope>NUCLEOTIDE SEQUENCE [LARGE SCALE GENOMIC DNA]</scope>
    <source>
        <strain evidence="8">CGMCC 1.15931</strain>
    </source>
</reference>
<feature type="domain" description="Type VI secretion system IcmF C-terminal" evidence="3">
    <location>
        <begin position="1115"/>
        <end position="1214"/>
    </location>
</feature>
<dbReference type="InterPro" id="IPR053156">
    <property type="entry name" value="T6SS_TssM-like"/>
</dbReference>
<proteinExistence type="predicted"/>
<dbReference type="PANTHER" id="PTHR36153:SF1">
    <property type="entry name" value="TYPE VI SECRETION SYSTEM COMPONENT TSSM1"/>
    <property type="match status" value="1"/>
</dbReference>
<keyword evidence="2" id="KW-0472">Membrane</keyword>
<dbReference type="Proteomes" id="UP000622638">
    <property type="component" value="Unassembled WGS sequence"/>
</dbReference>
<evidence type="ECO:0000259" key="3">
    <source>
        <dbReference type="Pfam" id="PF06744"/>
    </source>
</evidence>
<dbReference type="InterPro" id="IPR025743">
    <property type="entry name" value="TssM1_N"/>
</dbReference>
<evidence type="ECO:0008006" key="9">
    <source>
        <dbReference type="Google" id="ProtNLM"/>
    </source>
</evidence>
<dbReference type="Pfam" id="PF21070">
    <property type="entry name" value="IcmF_helical"/>
    <property type="match status" value="1"/>
</dbReference>
<evidence type="ECO:0000256" key="1">
    <source>
        <dbReference type="SAM" id="MobiDB-lite"/>
    </source>
</evidence>
<feature type="region of interest" description="Disordered" evidence="1">
    <location>
        <begin position="1252"/>
        <end position="1290"/>
    </location>
</feature>
<feature type="transmembrane region" description="Helical" evidence="2">
    <location>
        <begin position="40"/>
        <end position="58"/>
    </location>
</feature>
<feature type="domain" description="Type VI secretion system component TssM1 helical" evidence="6">
    <location>
        <begin position="999"/>
        <end position="1087"/>
    </location>
</feature>
<keyword evidence="8" id="KW-1185">Reference proteome</keyword>
<dbReference type="Pfam" id="PF14331">
    <property type="entry name" value="IcmF-related_N"/>
    <property type="match status" value="1"/>
</dbReference>
<dbReference type="EMBL" id="BMKG01000040">
    <property type="protein sequence ID" value="GGC24193.1"/>
    <property type="molecule type" value="Genomic_DNA"/>
</dbReference>
<organism evidence="7 8">
    <name type="scientific">Pseudoduganella buxea</name>
    <dbReference type="NCBI Taxonomy" id="1949069"/>
    <lineage>
        <taxon>Bacteria</taxon>
        <taxon>Pseudomonadati</taxon>
        <taxon>Pseudomonadota</taxon>
        <taxon>Betaproteobacteria</taxon>
        <taxon>Burkholderiales</taxon>
        <taxon>Oxalobacteraceae</taxon>
        <taxon>Telluria group</taxon>
        <taxon>Pseudoduganella</taxon>
    </lineage>
</organism>
<name>A0ABQ1LHE9_9BURK</name>
<dbReference type="InterPro" id="IPR017731">
    <property type="entry name" value="TssM1-like"/>
</dbReference>
<protein>
    <recommendedName>
        <fullName evidence="9">Type VI secretion system membrane subunit TssM</fullName>
    </recommendedName>
</protein>
<sequence>MMQKTWEFLTKRRSLIVIGWLAFAASLFIATALLQWPANVPWTVLAVALVFGAIVWSWRRWRRRQRASQLGDMLEQQAAAPVKADAVHRQETEVIRQRLMDAIGTIKSSKLGQLSGNAALYELPWYMVIGNPAAGKSTAIASSGLQFPFADTKVVHGVGGTRNCDWFFTTEGILLDTAGRYSVVDEDRAEWFGFLDLLKKHRKKAPINGVIIAVSVAELTRNRPEFAIDLAKNLRQRVQELTERLEVHAPVYVVFTKADLITGFNEFFQDSERNERDRVWGATLPYSQNTGSEQLLDQFDTRFDELYDGLKDLSLANMSLQWRERMPPGVFTFPLEFASVKPALRSFIATLFEENPYQFKPVFRGFYFTSALQEGETVSASSHRVAQRFDLKLQPQAHEEHHNQQGYFLLNLFRKVIFADKDLVAQYASPAKTRIRYGMFFAATALVGLALAGWSWSFMNNRQLTANVQADLDQAIKVQQKSLDLQSRFAALEILQDRIEQLDAFEESRPLKLGLGLYQGDVLNRKLREEYFNGVREVMLKPVGQSLESFLAEVNSGAAQLQPMNRPVSGTTTGQALDAAAVNNGAMQFKDASPANAEDAYNALKTYLMLSDKSRAEAAHLNDQLTRFWRVWLDSNRGAMPREQMIRSAERMISFYLTQVNDPSWPKLDSKLALVDQTRDNLRRVVRGMPARERVYADVKARAATRFPSMTVARIVGEQDKELVLGSYAIPGSFTRAAWEGFVQEAFKDAANKELQSADWVLKTSARDDLTLEGSPEQIQKSLVELYKNDYAKEWTKFVQGVTIRDLEGFEAATAAMNRLGDPQISPLNKLVATVYEQTSWDNPTLLDAGIQRAQRGITGWFRETILRQKPSQINVNIPTSTTSAQNAALPLGPVGREFAGVARLVVVKDNNASLMRGYMDQMSKLRARLNQIKNQGDAGPGAKQLMQQTLDGSGSELADALKYVDEQMLVGMTDAQKQAIRPVLVRPLMQTFAVIVKPTEAEIDKVWQAQVVQPFQKNLALKYPFATESKLEATNAEIGEIFGPEGAIAKFFNTTIGPLVVRRGDVLSAKTWADIGIHLAPPVVAAFPGWVAPLAANGVANAAAASGGEEQTRFDVQALGATGATEFTLEIDGQALRWRGQPQPWVHMTWPNPAGVPGVRITAITPAGANVVVLNEMGHQGLRKMIDAARRKRKDNGVFELAWDNTGSGVTVTANLKIIGTSVAPPQPVPQPGTGFKRLRLPQTIIADAPAAPSAPAAPAPGAPAAPVPAAPAAPAAPRPATRTVGAMP</sequence>
<feature type="domain" description="Type VI secretion system component TssM1 N-terminal" evidence="5">
    <location>
        <begin position="186"/>
        <end position="441"/>
    </location>
</feature>
<evidence type="ECO:0000259" key="5">
    <source>
        <dbReference type="Pfam" id="PF14331"/>
    </source>
</evidence>
<evidence type="ECO:0000313" key="8">
    <source>
        <dbReference type="Proteomes" id="UP000622638"/>
    </source>
</evidence>
<dbReference type="Pfam" id="PF06744">
    <property type="entry name" value="IcmF_C"/>
    <property type="match status" value="1"/>
</dbReference>
<feature type="compositionally biased region" description="Pro residues" evidence="1">
    <location>
        <begin position="1257"/>
        <end position="1279"/>
    </location>
</feature>
<evidence type="ECO:0000313" key="7">
    <source>
        <dbReference type="EMBL" id="GGC24193.1"/>
    </source>
</evidence>
<dbReference type="InterPro" id="IPR048677">
    <property type="entry name" value="TssM1_hel"/>
</dbReference>
<dbReference type="PANTHER" id="PTHR36153">
    <property type="entry name" value="INNER MEMBRANE PROTEIN-RELATED"/>
    <property type="match status" value="1"/>
</dbReference>
<evidence type="ECO:0000259" key="6">
    <source>
        <dbReference type="Pfam" id="PF21070"/>
    </source>
</evidence>